<accession>A0ABT4RIZ0</accession>
<reference evidence="2" key="1">
    <citation type="submission" date="2022-10" db="EMBL/GenBank/DDBJ databases">
        <title>The WGS of Solirubrobacter sp. CPCC 204708.</title>
        <authorList>
            <person name="Jiang Z."/>
        </authorList>
    </citation>
    <scope>NUCLEOTIDE SEQUENCE</scope>
    <source>
        <strain evidence="2">CPCC 204708</strain>
    </source>
</reference>
<dbReference type="InterPro" id="IPR004360">
    <property type="entry name" value="Glyas_Fos-R_dOase_dom"/>
</dbReference>
<sequence length="113" mass="12045">MITALYAGVPVSDLDASLDWYTRFFGRAPDLRVGDEILWDIGPGAILFIEPNPEQAGAGRVTLGVTGLDALLERMRAAGLEHEPVATYSNGVRHVCVPDPDGNALALAESPDQ</sequence>
<dbReference type="Proteomes" id="UP001147700">
    <property type="component" value="Unassembled WGS sequence"/>
</dbReference>
<dbReference type="Pfam" id="PF00903">
    <property type="entry name" value="Glyoxalase"/>
    <property type="match status" value="1"/>
</dbReference>
<dbReference type="SUPFAM" id="SSF54593">
    <property type="entry name" value="Glyoxalase/Bleomycin resistance protein/Dihydroxybiphenyl dioxygenase"/>
    <property type="match status" value="1"/>
</dbReference>
<dbReference type="RefSeq" id="WP_202958529.1">
    <property type="nucleotide sequence ID" value="NZ_JAPCID010000016.1"/>
</dbReference>
<name>A0ABT4RIZ0_9ACTN</name>
<evidence type="ECO:0000259" key="1">
    <source>
        <dbReference type="PROSITE" id="PS51819"/>
    </source>
</evidence>
<dbReference type="InterPro" id="IPR029068">
    <property type="entry name" value="Glyas_Bleomycin-R_OHBP_Dase"/>
</dbReference>
<proteinExistence type="predicted"/>
<keyword evidence="3" id="KW-1185">Reference proteome</keyword>
<dbReference type="CDD" id="cd06587">
    <property type="entry name" value="VOC"/>
    <property type="match status" value="1"/>
</dbReference>
<protein>
    <submittedName>
        <fullName evidence="2">VOC family protein</fullName>
    </submittedName>
</protein>
<dbReference type="EMBL" id="JAPCID010000016">
    <property type="protein sequence ID" value="MDA0138521.1"/>
    <property type="molecule type" value="Genomic_DNA"/>
</dbReference>
<evidence type="ECO:0000313" key="3">
    <source>
        <dbReference type="Proteomes" id="UP001147700"/>
    </source>
</evidence>
<organism evidence="2 3">
    <name type="scientific">Solirubrobacter deserti</name>
    <dbReference type="NCBI Taxonomy" id="2282478"/>
    <lineage>
        <taxon>Bacteria</taxon>
        <taxon>Bacillati</taxon>
        <taxon>Actinomycetota</taxon>
        <taxon>Thermoleophilia</taxon>
        <taxon>Solirubrobacterales</taxon>
        <taxon>Solirubrobacteraceae</taxon>
        <taxon>Solirubrobacter</taxon>
    </lineage>
</organism>
<gene>
    <name evidence="2" type="ORF">OJ962_13545</name>
</gene>
<comment type="caution">
    <text evidence="2">The sequence shown here is derived from an EMBL/GenBank/DDBJ whole genome shotgun (WGS) entry which is preliminary data.</text>
</comment>
<feature type="domain" description="VOC" evidence="1">
    <location>
        <begin position="3"/>
        <end position="110"/>
    </location>
</feature>
<evidence type="ECO:0000313" key="2">
    <source>
        <dbReference type="EMBL" id="MDA0138521.1"/>
    </source>
</evidence>
<dbReference type="PROSITE" id="PS51819">
    <property type="entry name" value="VOC"/>
    <property type="match status" value="1"/>
</dbReference>
<dbReference type="InterPro" id="IPR037523">
    <property type="entry name" value="VOC_core"/>
</dbReference>
<dbReference type="Gene3D" id="3.10.180.10">
    <property type="entry name" value="2,3-Dihydroxybiphenyl 1,2-Dioxygenase, domain 1"/>
    <property type="match status" value="1"/>
</dbReference>